<accession>A0A850GVM5</accession>
<dbReference type="NCBIfam" id="NF033537">
    <property type="entry name" value="lasso_biosyn_B2"/>
    <property type="match status" value="1"/>
</dbReference>
<organism evidence="2 3">
    <name type="scientific">Qipengyuania atrilutea</name>
    <dbReference type="NCBI Taxonomy" id="2744473"/>
    <lineage>
        <taxon>Bacteria</taxon>
        <taxon>Pseudomonadati</taxon>
        <taxon>Pseudomonadota</taxon>
        <taxon>Alphaproteobacteria</taxon>
        <taxon>Sphingomonadales</taxon>
        <taxon>Erythrobacteraceae</taxon>
        <taxon>Qipengyuania</taxon>
    </lineage>
</organism>
<protein>
    <submittedName>
        <fullName evidence="2">Lasso peptide biosynthesis B2 protein</fullName>
    </submittedName>
</protein>
<reference evidence="2 3" key="1">
    <citation type="submission" date="2020-06" db="EMBL/GenBank/DDBJ databases">
        <title>Altererythrobacter sp. HHU K3-1.</title>
        <authorList>
            <person name="Zhang D."/>
            <person name="Xue H."/>
        </authorList>
    </citation>
    <scope>NUCLEOTIDE SEQUENCE [LARGE SCALE GENOMIC DNA]</scope>
    <source>
        <strain evidence="2 3">HHU K3-1</strain>
    </source>
</reference>
<sequence>MISARLPRLPLTRKLQTLAGLSWSERLLTLEVAARLVYYEIGLRTAKPARWMKAPAAARTSSASPLEIAAVRRAVLRASRNIPGGTKCLPQALAARAMLARRGVTAELKIAARSAPSQADRFHAWLEYEGMQVTGVCDDSEYRVFGYTSN</sequence>
<dbReference type="InterPro" id="IPR053521">
    <property type="entry name" value="McjB-like"/>
</dbReference>
<dbReference type="Pfam" id="PF13471">
    <property type="entry name" value="Transglut_core3"/>
    <property type="match status" value="1"/>
</dbReference>
<keyword evidence="3" id="KW-1185">Reference proteome</keyword>
<dbReference type="Proteomes" id="UP000561438">
    <property type="component" value="Unassembled WGS sequence"/>
</dbReference>
<name>A0A850GVM5_9SPHN</name>
<dbReference type="RefSeq" id="WP_176265877.1">
    <property type="nucleotide sequence ID" value="NZ_JABWGV010000001.1"/>
</dbReference>
<evidence type="ECO:0000313" key="2">
    <source>
        <dbReference type="EMBL" id="NVD43551.1"/>
    </source>
</evidence>
<evidence type="ECO:0000313" key="3">
    <source>
        <dbReference type="Proteomes" id="UP000561438"/>
    </source>
</evidence>
<dbReference type="EMBL" id="JABWGV010000001">
    <property type="protein sequence ID" value="NVD43551.1"/>
    <property type="molecule type" value="Genomic_DNA"/>
</dbReference>
<gene>
    <name evidence="2" type="ORF">HUV48_00785</name>
</gene>
<evidence type="ECO:0000259" key="1">
    <source>
        <dbReference type="Pfam" id="PF13471"/>
    </source>
</evidence>
<dbReference type="AlphaFoldDB" id="A0A850GVM5"/>
<dbReference type="InterPro" id="IPR032708">
    <property type="entry name" value="McjB_C"/>
</dbReference>
<comment type="caution">
    <text evidence="2">The sequence shown here is derived from an EMBL/GenBank/DDBJ whole genome shotgun (WGS) entry which is preliminary data.</text>
</comment>
<feature type="domain" description="Microcin J25-processing protein McjB C-terminal" evidence="1">
    <location>
        <begin position="47"/>
        <end position="144"/>
    </location>
</feature>
<proteinExistence type="predicted"/>